<keyword evidence="3" id="KW-1185">Reference proteome</keyword>
<evidence type="ECO:0000256" key="1">
    <source>
        <dbReference type="SAM" id="Phobius"/>
    </source>
</evidence>
<dbReference type="RefSeq" id="WP_276509039.1">
    <property type="nucleotide sequence ID" value="NZ_BJYU01000210.1"/>
</dbReference>
<organism evidence="2 3">
    <name type="scientific">Microvirga aerophila</name>
    <dbReference type="NCBI Taxonomy" id="670291"/>
    <lineage>
        <taxon>Bacteria</taxon>
        <taxon>Pseudomonadati</taxon>
        <taxon>Pseudomonadota</taxon>
        <taxon>Alphaproteobacteria</taxon>
        <taxon>Hyphomicrobiales</taxon>
        <taxon>Methylobacteriaceae</taxon>
        <taxon>Microvirga</taxon>
    </lineage>
</organism>
<dbReference type="AlphaFoldDB" id="A0A512C2Y5"/>
<proteinExistence type="predicted"/>
<dbReference type="Proteomes" id="UP000321085">
    <property type="component" value="Unassembled WGS sequence"/>
</dbReference>
<sequence>MAHHPKRRSVMAQQPRHRRILTIVAILMVLILAIYGYQFWWTE</sequence>
<reference evidence="2 3" key="1">
    <citation type="submission" date="2019-07" db="EMBL/GenBank/DDBJ databases">
        <title>Whole genome shotgun sequence of Microvirga aerophila NBRC 106136.</title>
        <authorList>
            <person name="Hosoyama A."/>
            <person name="Uohara A."/>
            <person name="Ohji S."/>
            <person name="Ichikawa N."/>
        </authorList>
    </citation>
    <scope>NUCLEOTIDE SEQUENCE [LARGE SCALE GENOMIC DNA]</scope>
    <source>
        <strain evidence="2 3">NBRC 106136</strain>
    </source>
</reference>
<evidence type="ECO:0000313" key="2">
    <source>
        <dbReference type="EMBL" id="GEO18574.1"/>
    </source>
</evidence>
<dbReference type="EMBL" id="BJYU01000210">
    <property type="protein sequence ID" value="GEO18574.1"/>
    <property type="molecule type" value="Genomic_DNA"/>
</dbReference>
<keyword evidence="1" id="KW-1133">Transmembrane helix</keyword>
<comment type="caution">
    <text evidence="2">The sequence shown here is derived from an EMBL/GenBank/DDBJ whole genome shotgun (WGS) entry which is preliminary data.</text>
</comment>
<keyword evidence="1" id="KW-0472">Membrane</keyword>
<keyword evidence="1" id="KW-0812">Transmembrane</keyword>
<evidence type="ECO:0000313" key="3">
    <source>
        <dbReference type="Proteomes" id="UP000321085"/>
    </source>
</evidence>
<gene>
    <name evidence="2" type="ORF">MAE02_62700</name>
</gene>
<feature type="transmembrane region" description="Helical" evidence="1">
    <location>
        <begin position="20"/>
        <end position="40"/>
    </location>
</feature>
<accession>A0A512C2Y5</accession>
<protein>
    <submittedName>
        <fullName evidence="2">Uncharacterized protein</fullName>
    </submittedName>
</protein>
<name>A0A512C2Y5_9HYPH</name>